<feature type="compositionally biased region" description="Low complexity" evidence="1">
    <location>
        <begin position="43"/>
        <end position="64"/>
    </location>
</feature>
<proteinExistence type="predicted"/>
<accession>A0A8H7J4W5</accession>
<feature type="compositionally biased region" description="Basic and acidic residues" evidence="1">
    <location>
        <begin position="25"/>
        <end position="34"/>
    </location>
</feature>
<dbReference type="Proteomes" id="UP000651452">
    <property type="component" value="Unassembled WGS sequence"/>
</dbReference>
<dbReference type="AlphaFoldDB" id="A0A8H7J4W5"/>
<reference evidence="2" key="2">
    <citation type="submission" date="2020-09" db="EMBL/GenBank/DDBJ databases">
        <title>Reference genome assembly for Australian Ascochyta lentis isolate Al4.</title>
        <authorList>
            <person name="Lee R.C."/>
            <person name="Farfan-Caceres L.M."/>
            <person name="Debler J.W."/>
            <person name="Williams A.H."/>
            <person name="Henares B.M."/>
        </authorList>
    </citation>
    <scope>NUCLEOTIDE SEQUENCE</scope>
    <source>
        <strain evidence="2">Al4</strain>
    </source>
</reference>
<reference evidence="2" key="1">
    <citation type="submission" date="2018-12" db="EMBL/GenBank/DDBJ databases">
        <authorList>
            <person name="Syme R.A."/>
            <person name="Farfan-Caceres L."/>
            <person name="Lichtenzveig J."/>
        </authorList>
    </citation>
    <scope>NUCLEOTIDE SEQUENCE</scope>
    <source>
        <strain evidence="2">Al4</strain>
    </source>
</reference>
<evidence type="ECO:0000313" key="2">
    <source>
        <dbReference type="EMBL" id="KAF9695388.1"/>
    </source>
</evidence>
<feature type="region of interest" description="Disordered" evidence="1">
    <location>
        <begin position="15"/>
        <end position="72"/>
    </location>
</feature>
<comment type="caution">
    <text evidence="2">The sequence shown here is derived from an EMBL/GenBank/DDBJ whole genome shotgun (WGS) entry which is preliminary data.</text>
</comment>
<name>A0A8H7J4W5_9PLEO</name>
<gene>
    <name evidence="2" type="ORF">EKO04_006669</name>
</gene>
<keyword evidence="3" id="KW-1185">Reference proteome</keyword>
<protein>
    <submittedName>
        <fullName evidence="2">Uncharacterized protein</fullName>
    </submittedName>
</protein>
<evidence type="ECO:0000256" key="1">
    <source>
        <dbReference type="SAM" id="MobiDB-lite"/>
    </source>
</evidence>
<sequence>MGPIAMVNVAPAHRRAIVSPPATKRKAEDTTEHKPGKRQKAVSSQATPQKTPTSPKTTKPSAAAHKSTANPLSKTAATIPKSAQAQAPAVDSASRSQTLRIPRPTCFHLPYITLPLASFNKAVPALITPWPHNFPAPTRRFPHSLSSCPIDWSSITGLKQDQIEAYELRAPWNPSPLTFEAVAQQAQRIKGKIPSAECVRKRFKKASLAVFQHSGVYFETTALGLEPYGIPKQRHLNELIDAALKTTSYITTTSSIPKQLPKTRPTHHETAIYTGELVAITLQPAHTTSHPTIRLCAKSLIHNPSLLNTYHLSITDNEITIHQRPPTLPFSPAAFDFWHAEVAEGRYMLRDGGVRGVTGQVMLETYCLARWMGSVEVAGMVGDEVVRWMNSGEFPGFESAEVEGLERWVGAGDALVGVVRGFLERGVGG</sequence>
<dbReference type="OrthoDB" id="3791649at2759"/>
<evidence type="ECO:0000313" key="3">
    <source>
        <dbReference type="Proteomes" id="UP000651452"/>
    </source>
</evidence>
<organism evidence="2 3">
    <name type="scientific">Ascochyta lentis</name>
    <dbReference type="NCBI Taxonomy" id="205686"/>
    <lineage>
        <taxon>Eukaryota</taxon>
        <taxon>Fungi</taxon>
        <taxon>Dikarya</taxon>
        <taxon>Ascomycota</taxon>
        <taxon>Pezizomycotina</taxon>
        <taxon>Dothideomycetes</taxon>
        <taxon>Pleosporomycetidae</taxon>
        <taxon>Pleosporales</taxon>
        <taxon>Pleosporineae</taxon>
        <taxon>Didymellaceae</taxon>
        <taxon>Ascochyta</taxon>
    </lineage>
</organism>
<dbReference type="EMBL" id="RZGK01000011">
    <property type="protein sequence ID" value="KAF9695388.1"/>
    <property type="molecule type" value="Genomic_DNA"/>
</dbReference>